<evidence type="ECO:0000256" key="1">
    <source>
        <dbReference type="SAM" id="MobiDB-lite"/>
    </source>
</evidence>
<dbReference type="Proteomes" id="UP001599542">
    <property type="component" value="Unassembled WGS sequence"/>
</dbReference>
<dbReference type="EMBL" id="JBHYPX010000036">
    <property type="protein sequence ID" value="MFE1353994.1"/>
    <property type="molecule type" value="Genomic_DNA"/>
</dbReference>
<feature type="region of interest" description="Disordered" evidence="1">
    <location>
        <begin position="181"/>
        <end position="260"/>
    </location>
</feature>
<keyword evidence="2" id="KW-1133">Transmembrane helix</keyword>
<protein>
    <submittedName>
        <fullName evidence="3">Uncharacterized protein</fullName>
    </submittedName>
</protein>
<name>A0ABW6GMY9_9ACTN</name>
<evidence type="ECO:0000313" key="3">
    <source>
        <dbReference type="EMBL" id="MFE1353994.1"/>
    </source>
</evidence>
<evidence type="ECO:0000313" key="4">
    <source>
        <dbReference type="Proteomes" id="UP001599542"/>
    </source>
</evidence>
<evidence type="ECO:0000256" key="2">
    <source>
        <dbReference type="SAM" id="Phobius"/>
    </source>
</evidence>
<proteinExistence type="predicted"/>
<comment type="caution">
    <text evidence="3">The sequence shown here is derived from an EMBL/GenBank/DDBJ whole genome shotgun (WGS) entry which is preliminary data.</text>
</comment>
<feature type="region of interest" description="Disordered" evidence="1">
    <location>
        <begin position="1"/>
        <end position="39"/>
    </location>
</feature>
<reference evidence="3 4" key="1">
    <citation type="submission" date="2024-09" db="EMBL/GenBank/DDBJ databases">
        <title>The Natural Products Discovery Center: Release of the First 8490 Sequenced Strains for Exploring Actinobacteria Biosynthetic Diversity.</title>
        <authorList>
            <person name="Kalkreuter E."/>
            <person name="Kautsar S.A."/>
            <person name="Yang D."/>
            <person name="Bader C.D."/>
            <person name="Teijaro C.N."/>
            <person name="Fluegel L."/>
            <person name="Davis C.M."/>
            <person name="Simpson J.R."/>
            <person name="Lauterbach L."/>
            <person name="Steele A.D."/>
            <person name="Gui C."/>
            <person name="Meng S."/>
            <person name="Li G."/>
            <person name="Viehrig K."/>
            <person name="Ye F."/>
            <person name="Su P."/>
            <person name="Kiefer A.F."/>
            <person name="Nichols A."/>
            <person name="Cepeda A.J."/>
            <person name="Yan W."/>
            <person name="Fan B."/>
            <person name="Jiang Y."/>
            <person name="Adhikari A."/>
            <person name="Zheng C.-J."/>
            <person name="Schuster L."/>
            <person name="Cowan T.M."/>
            <person name="Smanski M.J."/>
            <person name="Chevrette M.G."/>
            <person name="De Carvalho L.P.S."/>
            <person name="Shen B."/>
        </authorList>
    </citation>
    <scope>NUCLEOTIDE SEQUENCE [LARGE SCALE GENOMIC DNA]</scope>
    <source>
        <strain evidence="3 4">NPDC058753</strain>
    </source>
</reference>
<feature type="transmembrane region" description="Helical" evidence="2">
    <location>
        <begin position="47"/>
        <end position="69"/>
    </location>
</feature>
<keyword evidence="2" id="KW-0812">Transmembrane</keyword>
<keyword evidence="2" id="KW-0472">Membrane</keyword>
<organism evidence="3 4">
    <name type="scientific">Kitasatospora phosalacinea</name>
    <dbReference type="NCBI Taxonomy" id="2065"/>
    <lineage>
        <taxon>Bacteria</taxon>
        <taxon>Bacillati</taxon>
        <taxon>Actinomycetota</taxon>
        <taxon>Actinomycetes</taxon>
        <taxon>Kitasatosporales</taxon>
        <taxon>Streptomycetaceae</taxon>
        <taxon>Kitasatospora</taxon>
    </lineage>
</organism>
<feature type="compositionally biased region" description="Low complexity" evidence="1">
    <location>
        <begin position="211"/>
        <end position="235"/>
    </location>
</feature>
<accession>A0ABW6GMY9</accession>
<keyword evidence="4" id="KW-1185">Reference proteome</keyword>
<feature type="compositionally biased region" description="Polar residues" evidence="1">
    <location>
        <begin position="201"/>
        <end position="210"/>
    </location>
</feature>
<feature type="compositionally biased region" description="Basic and acidic residues" evidence="1">
    <location>
        <begin position="1"/>
        <end position="12"/>
    </location>
</feature>
<gene>
    <name evidence="3" type="ORF">ACFW6T_18615</name>
</gene>
<dbReference type="RefSeq" id="WP_380327914.1">
    <property type="nucleotide sequence ID" value="NZ_JBHYPW010000043.1"/>
</dbReference>
<feature type="region of interest" description="Disordered" evidence="1">
    <location>
        <begin position="81"/>
        <end position="102"/>
    </location>
</feature>
<sequence length="260" mass="26311">MTRAVPSEHPEQRSAPGPGRLARWLPAPGPVGPPAAAGPGERRAWRIVSVLVLVCAFLLGAAATGALLVQQGTAQERAHFEPVGQPDTDPGPAQVTVRSGGTSRVVVSERIGRVRRQPTVAERMDAGTVPLSAGCPQARMLPGCPVPPEMEIQLPPTTTVHARNGSGRTEAVGLSGSVLAETGSGRIEPTGVSGPVRARSGSGQITGTGLSTSRSQPSSASASGTVTTGRTGASRPPGPAGPAGGREWRVRKPAVGALPV</sequence>